<dbReference type="RefSeq" id="WP_109364298.1">
    <property type="nucleotide sequence ID" value="NZ_JBJVNI010000002.1"/>
</dbReference>
<name>A0ABW9HIQ3_9ACTN</name>
<reference evidence="2 3" key="1">
    <citation type="submission" date="2024-12" db="EMBL/GenBank/DDBJ databases">
        <title>Forecasting of Potato common scab and diversities of Pathogenic streptomyces spp. in china.</title>
        <authorList>
            <person name="Handique U."/>
            <person name="Wu J."/>
        </authorList>
    </citation>
    <scope>NUCLEOTIDE SEQUENCE [LARGE SCALE GENOMIC DNA]</scope>
    <source>
        <strain evidence="2 3">ZRIMU1530</strain>
    </source>
</reference>
<comment type="caution">
    <text evidence="2">The sequence shown here is derived from an EMBL/GenBank/DDBJ whole genome shotgun (WGS) entry which is preliminary data.</text>
</comment>
<protein>
    <recommendedName>
        <fullName evidence="4">AG2 protein</fullName>
    </recommendedName>
</protein>
<dbReference type="EMBL" id="JBJVNI010000002">
    <property type="protein sequence ID" value="MFM9607671.1"/>
    <property type="molecule type" value="Genomic_DNA"/>
</dbReference>
<feature type="region of interest" description="Disordered" evidence="1">
    <location>
        <begin position="737"/>
        <end position="757"/>
    </location>
</feature>
<evidence type="ECO:0000256" key="1">
    <source>
        <dbReference type="SAM" id="MobiDB-lite"/>
    </source>
</evidence>
<evidence type="ECO:0000313" key="3">
    <source>
        <dbReference type="Proteomes" id="UP001631957"/>
    </source>
</evidence>
<sequence length="757" mass="81354">MKFDALYHANFALLSDAVTDWGTLVHSLEQLQKDAEDGLHKAANKANWAGVNSQVSREFIGKTAGEFADAHTQANSIYRILNDTLGELKGFHQQLTTAVEGARTKGFTVLPSGDGFMVTLTTRPQDPAGKEPDRTAEMTAVRDDIQKILNQASTSDSSAATVLKALVDQSELGFSGADYKDRDSAAKAIADADAAARILKKNPRDVTNTELASLNSALAKYKNDPLFSERFATEAGPKKLLTFYAGIADPYQGTYDPARSEQAKQLQKNLGITIGRATLSDSVAMHEWKRDMIGLGQNQLGIDDASNPTGFVVMSNLMRFGDYDDRFLNQYGDALLSYDKQVNGEGISLWVNNANQSDLNYWDYKNDRGRDPVTGFLEALGHNPGASTEFFDQPDNKPGELDDKSSLNEHLTYLTKDRVWVSDATLGGDNDYVAGRKALGHALEAATTGYPFDATAEAVKSGGEQRTAETAGVMEQIAYLYSSNEGRDMFHKQPEMAESMGKIAGAYIDDINYNLSGLGNHARDAGDFPPAYAGQRTEFGNQGAIDFLSVLGQNEKSHAVVVSAQHLYTASLLDANPPTNASNYGHGADALLMEAQARGILDHSRVQQAAADYGADSEDANKSLARSADWGKLIAGTAVGVGVAALPVPGAAAAGVAIAPIAADFGGEVVNTIIGHEIDKAVDDAESKPGEKAQVTSREFFEKGVDDIGENYESYLAGHVEAKEKADSDQLVEQIRTNYEATGPGQNKLRGRAPYED</sequence>
<evidence type="ECO:0008006" key="4">
    <source>
        <dbReference type="Google" id="ProtNLM"/>
    </source>
</evidence>
<organism evidence="2 3">
    <name type="scientific">Streptomyces niveiscabiei</name>
    <dbReference type="NCBI Taxonomy" id="164115"/>
    <lineage>
        <taxon>Bacteria</taxon>
        <taxon>Bacillati</taxon>
        <taxon>Actinomycetota</taxon>
        <taxon>Actinomycetes</taxon>
        <taxon>Kitasatosporales</taxon>
        <taxon>Streptomycetaceae</taxon>
        <taxon>Streptomyces</taxon>
    </lineage>
</organism>
<keyword evidence="3" id="KW-1185">Reference proteome</keyword>
<evidence type="ECO:0000313" key="2">
    <source>
        <dbReference type="EMBL" id="MFM9607671.1"/>
    </source>
</evidence>
<gene>
    <name evidence="2" type="ORF">ACKI18_02990</name>
</gene>
<dbReference type="Proteomes" id="UP001631957">
    <property type="component" value="Unassembled WGS sequence"/>
</dbReference>
<accession>A0ABW9HIQ3</accession>
<proteinExistence type="predicted"/>